<dbReference type="PANTHER" id="PTHR42711:SF5">
    <property type="entry name" value="ABC TRANSPORTER ATP-BINDING PROTEIN NATA"/>
    <property type="match status" value="1"/>
</dbReference>
<dbReference type="Proteomes" id="UP000184510">
    <property type="component" value="Unassembled WGS sequence"/>
</dbReference>
<dbReference type="Pfam" id="PF00005">
    <property type="entry name" value="ABC_tran"/>
    <property type="match status" value="1"/>
</dbReference>
<dbReference type="GO" id="GO:0016887">
    <property type="term" value="F:ATP hydrolysis activity"/>
    <property type="evidence" value="ECO:0007669"/>
    <property type="project" value="InterPro"/>
</dbReference>
<name>A0A1M6PTG8_9BACT</name>
<proteinExistence type="inferred from homology"/>
<keyword evidence="3" id="KW-0536">Nodulation</keyword>
<dbReference type="PROSITE" id="PS50893">
    <property type="entry name" value="ABC_TRANSPORTER_2"/>
    <property type="match status" value="1"/>
</dbReference>
<evidence type="ECO:0000313" key="7">
    <source>
        <dbReference type="EMBL" id="SHK11205.1"/>
    </source>
</evidence>
<evidence type="ECO:0000256" key="3">
    <source>
        <dbReference type="ARBA" id="ARBA00022458"/>
    </source>
</evidence>
<comment type="similarity">
    <text evidence="1">Belongs to the ABC transporter superfamily.</text>
</comment>
<dbReference type="InterPro" id="IPR003593">
    <property type="entry name" value="AAA+_ATPase"/>
</dbReference>
<dbReference type="AlphaFoldDB" id="A0A1M6PTG8"/>
<dbReference type="SMART" id="SM00382">
    <property type="entry name" value="AAA"/>
    <property type="match status" value="1"/>
</dbReference>
<evidence type="ECO:0000256" key="1">
    <source>
        <dbReference type="ARBA" id="ARBA00005417"/>
    </source>
</evidence>
<evidence type="ECO:0000256" key="4">
    <source>
        <dbReference type="ARBA" id="ARBA00022741"/>
    </source>
</evidence>
<keyword evidence="5 7" id="KW-0067">ATP-binding</keyword>
<dbReference type="GO" id="GO:0005524">
    <property type="term" value="F:ATP binding"/>
    <property type="evidence" value="ECO:0007669"/>
    <property type="project" value="UniProtKB-KW"/>
</dbReference>
<keyword evidence="2" id="KW-0813">Transport</keyword>
<accession>A0A1M6PTG8</accession>
<dbReference type="PANTHER" id="PTHR42711">
    <property type="entry name" value="ABC TRANSPORTER ATP-BINDING PROTEIN"/>
    <property type="match status" value="1"/>
</dbReference>
<organism evidence="7 8">
    <name type="scientific">Rubritalea squalenifaciens DSM 18772</name>
    <dbReference type="NCBI Taxonomy" id="1123071"/>
    <lineage>
        <taxon>Bacteria</taxon>
        <taxon>Pseudomonadati</taxon>
        <taxon>Verrucomicrobiota</taxon>
        <taxon>Verrucomicrobiia</taxon>
        <taxon>Verrucomicrobiales</taxon>
        <taxon>Rubritaleaceae</taxon>
        <taxon>Rubritalea</taxon>
    </lineage>
</organism>
<evidence type="ECO:0000256" key="2">
    <source>
        <dbReference type="ARBA" id="ARBA00022448"/>
    </source>
</evidence>
<keyword evidence="4" id="KW-0547">Nucleotide-binding</keyword>
<dbReference type="InterPro" id="IPR003439">
    <property type="entry name" value="ABC_transporter-like_ATP-bd"/>
</dbReference>
<dbReference type="InterPro" id="IPR027417">
    <property type="entry name" value="P-loop_NTPase"/>
</dbReference>
<sequence>MIVVEDVHKTYRGGGNGEVAAVQGVSFRCEPGRVFALLGPNGSGKTTLLRIISTLMKADSGTVEVAGQNVREQGAEVRKHLGFLTGTAGLHEKLSPLESLEFFGRLQGIKGKLLSDRIRALTEQFELGEFLKRPSGRLSMGQKQRVMIARTLIHDPGVVVFDEATTGLDVLAAKALTDLIRHCREEGKTVLFSTHIMGEVSMLADDVTIFHHGKQVYLGTFEDLKSQQVESTLEDEFVRLLTSEEVADA</sequence>
<dbReference type="SUPFAM" id="SSF52540">
    <property type="entry name" value="P-loop containing nucleoside triphosphate hydrolases"/>
    <property type="match status" value="1"/>
</dbReference>
<keyword evidence="8" id="KW-1185">Reference proteome</keyword>
<dbReference type="STRING" id="1123071.SAMN02745181_3290"/>
<evidence type="ECO:0000259" key="6">
    <source>
        <dbReference type="PROSITE" id="PS50893"/>
    </source>
</evidence>
<protein>
    <submittedName>
        <fullName evidence="7">Sodium transport system ATP-binding protein</fullName>
    </submittedName>
</protein>
<feature type="domain" description="ABC transporter" evidence="6">
    <location>
        <begin position="2"/>
        <end position="237"/>
    </location>
</feature>
<dbReference type="EMBL" id="FQYR01000005">
    <property type="protein sequence ID" value="SHK11205.1"/>
    <property type="molecule type" value="Genomic_DNA"/>
</dbReference>
<dbReference type="RefSeq" id="WP_159435010.1">
    <property type="nucleotide sequence ID" value="NZ_FQYR01000005.1"/>
</dbReference>
<reference evidence="7 8" key="1">
    <citation type="submission" date="2016-11" db="EMBL/GenBank/DDBJ databases">
        <authorList>
            <person name="Jaros S."/>
            <person name="Januszkiewicz K."/>
            <person name="Wedrychowicz H."/>
        </authorList>
    </citation>
    <scope>NUCLEOTIDE SEQUENCE [LARGE SCALE GENOMIC DNA]</scope>
    <source>
        <strain evidence="7 8">DSM 18772</strain>
    </source>
</reference>
<evidence type="ECO:0000256" key="5">
    <source>
        <dbReference type="ARBA" id="ARBA00022840"/>
    </source>
</evidence>
<evidence type="ECO:0000313" key="8">
    <source>
        <dbReference type="Proteomes" id="UP000184510"/>
    </source>
</evidence>
<dbReference type="InParanoid" id="A0A1M6PTG8"/>
<dbReference type="InterPro" id="IPR050763">
    <property type="entry name" value="ABC_transporter_ATP-binding"/>
</dbReference>
<dbReference type="Gene3D" id="3.40.50.300">
    <property type="entry name" value="P-loop containing nucleotide triphosphate hydrolases"/>
    <property type="match status" value="1"/>
</dbReference>
<dbReference type="OrthoDB" id="9775135at2"/>
<gene>
    <name evidence="7" type="ORF">SAMN02745181_3290</name>
</gene>